<evidence type="ECO:0000313" key="2">
    <source>
        <dbReference type="EMBL" id="ANG62610.1"/>
    </source>
</evidence>
<dbReference type="Pfam" id="PF23947">
    <property type="entry name" value="DUF7281"/>
    <property type="match status" value="1"/>
</dbReference>
<dbReference type="InterPro" id="IPR055705">
    <property type="entry name" value="DUF7281"/>
</dbReference>
<reference evidence="3" key="1">
    <citation type="submission" date="2016-05" db="EMBL/GenBank/DDBJ databases">
        <authorList>
            <person name="Baek K."/>
            <person name="Yang S.-J."/>
        </authorList>
    </citation>
    <scope>NUCLEOTIDE SEQUENCE [LARGE SCALE GENOMIC DNA]</scope>
    <source>
        <strain evidence="3">ST58-10</strain>
    </source>
</reference>
<keyword evidence="3" id="KW-1185">Reference proteome</keyword>
<name>A0A1A9EXZ7_9GAMM</name>
<dbReference type="RefSeq" id="WP_067380987.1">
    <property type="nucleotide sequence ID" value="NZ_CP015839.1"/>
</dbReference>
<evidence type="ECO:0000259" key="1">
    <source>
        <dbReference type="Pfam" id="PF23947"/>
    </source>
</evidence>
<dbReference type="Proteomes" id="UP000078070">
    <property type="component" value="Chromosome"/>
</dbReference>
<organism evidence="2 3">
    <name type="scientific">Marinobacterium aestuarii</name>
    <dbReference type="NCBI Taxonomy" id="1821621"/>
    <lineage>
        <taxon>Bacteria</taxon>
        <taxon>Pseudomonadati</taxon>
        <taxon>Pseudomonadota</taxon>
        <taxon>Gammaproteobacteria</taxon>
        <taxon>Oceanospirillales</taxon>
        <taxon>Oceanospirillaceae</taxon>
        <taxon>Marinobacterium</taxon>
    </lineage>
</organism>
<gene>
    <name evidence="2" type="ORF">A8C75_09025</name>
</gene>
<dbReference type="AlphaFoldDB" id="A0A1A9EXZ7"/>
<dbReference type="OrthoDB" id="8587166at2"/>
<feature type="domain" description="DUF7281" evidence="1">
    <location>
        <begin position="156"/>
        <end position="289"/>
    </location>
</feature>
<protein>
    <recommendedName>
        <fullName evidence="1">DUF7281 domain-containing protein</fullName>
    </recommendedName>
</protein>
<proteinExistence type="predicted"/>
<accession>A0A1A9EXZ7</accession>
<dbReference type="EMBL" id="CP015839">
    <property type="protein sequence ID" value="ANG62610.1"/>
    <property type="molecule type" value="Genomic_DNA"/>
</dbReference>
<evidence type="ECO:0000313" key="3">
    <source>
        <dbReference type="Proteomes" id="UP000078070"/>
    </source>
</evidence>
<reference evidence="2 3" key="2">
    <citation type="journal article" date="2018" name="Int. J. Syst. Evol. Microbiol.">
        <title>Marinobacterium aestuarii sp. nov., a benzene-degrading marine bacterium isolated from estuary sediment.</title>
        <authorList>
            <person name="Bae S.S."/>
            <person name="Jung J."/>
            <person name="Chung D."/>
            <person name="Baek K."/>
        </authorList>
    </citation>
    <scope>NUCLEOTIDE SEQUENCE [LARGE SCALE GENOMIC DNA]</scope>
    <source>
        <strain evidence="2 3">ST58-10</strain>
    </source>
</reference>
<dbReference type="KEGG" id="mars:A8C75_09025"/>
<sequence length="294" mass="33202">MTRALQPALTRLLQSENEQISASQLTSSQRRALDDFRVRTGSIVQQSSGRGSVYRIVNRAVIEQHLHEQAPLANTRMDDALPQRAANIGRARSSKIGQHAHELYYLLLKARGPVVWYQNGGQCLDLESVTRQQGAAVFAIGGETGQGWYTEGPLWLVENQALFDQLDWLPGDQAATVVWYSGQLRTSFIEWLAQRPRASTIHMFPDYDGVGLHNYLRLKLRLGDQVSFWLMPQWEHKLQRFGSNTLWQATARDFHAALPGLQPIMESDKVLNQLVIAMQSQGLALEQEAVWLEA</sequence>
<dbReference type="STRING" id="1821621.A8C75_09025"/>